<organism evidence="2">
    <name type="scientific">Schizaphis graminum</name>
    <name type="common">Green bug aphid</name>
    <dbReference type="NCBI Taxonomy" id="13262"/>
    <lineage>
        <taxon>Eukaryota</taxon>
        <taxon>Metazoa</taxon>
        <taxon>Ecdysozoa</taxon>
        <taxon>Arthropoda</taxon>
        <taxon>Hexapoda</taxon>
        <taxon>Insecta</taxon>
        <taxon>Pterygota</taxon>
        <taxon>Neoptera</taxon>
        <taxon>Paraneoptera</taxon>
        <taxon>Hemiptera</taxon>
        <taxon>Sternorrhyncha</taxon>
        <taxon>Aphidomorpha</taxon>
        <taxon>Aphidoidea</taxon>
        <taxon>Aphididae</taxon>
        <taxon>Aphidini</taxon>
        <taxon>Schizaphis</taxon>
    </lineage>
</organism>
<evidence type="ECO:0000313" key="2">
    <source>
        <dbReference type="EMBL" id="MBY13649.1"/>
    </source>
</evidence>
<sequence>MIKTLIKCRGKKQKVYTKTVEVHGRGAYNRKKQQHFEKPMMMEIEYETSEDDVIVTSQPVQNTHIRFSSPVPNRSTNYTPSPPPDVYDFVDDELQEIPQAVFISRMCNH</sequence>
<name>A0A2S2N933_SCHGA</name>
<feature type="region of interest" description="Disordered" evidence="1">
    <location>
        <begin position="65"/>
        <end position="84"/>
    </location>
</feature>
<feature type="compositionally biased region" description="Polar residues" evidence="1">
    <location>
        <begin position="65"/>
        <end position="79"/>
    </location>
</feature>
<dbReference type="EMBL" id="GGMR01001030">
    <property type="protein sequence ID" value="MBY13649.1"/>
    <property type="molecule type" value="Transcribed_RNA"/>
</dbReference>
<gene>
    <name evidence="2" type="ORF">g.354</name>
</gene>
<proteinExistence type="predicted"/>
<accession>A0A2S2N933</accession>
<dbReference type="AlphaFoldDB" id="A0A2S2N933"/>
<protein>
    <submittedName>
        <fullName evidence="2">Uncharacterized protein</fullName>
    </submittedName>
</protein>
<reference evidence="2" key="1">
    <citation type="submission" date="2018-04" db="EMBL/GenBank/DDBJ databases">
        <title>Transcriptome of Schizaphis graminum biotype I.</title>
        <authorList>
            <person name="Scully E.D."/>
            <person name="Geib S.M."/>
            <person name="Palmer N.A."/>
            <person name="Koch K."/>
            <person name="Bradshaw J."/>
            <person name="Heng-Moss T."/>
            <person name="Sarath G."/>
        </authorList>
    </citation>
    <scope>NUCLEOTIDE SEQUENCE</scope>
</reference>
<evidence type="ECO:0000256" key="1">
    <source>
        <dbReference type="SAM" id="MobiDB-lite"/>
    </source>
</evidence>